<evidence type="ECO:0000259" key="1">
    <source>
        <dbReference type="Pfam" id="PF13847"/>
    </source>
</evidence>
<evidence type="ECO:0000313" key="3">
    <source>
        <dbReference type="EMBL" id="MEJ8570870.1"/>
    </source>
</evidence>
<evidence type="ECO:0000313" key="4">
    <source>
        <dbReference type="Proteomes" id="UP001378188"/>
    </source>
</evidence>
<dbReference type="Proteomes" id="UP001378188">
    <property type="component" value="Unassembled WGS sequence"/>
</dbReference>
<evidence type="ECO:0000259" key="2">
    <source>
        <dbReference type="Pfam" id="PF21320"/>
    </source>
</evidence>
<reference evidence="3 4" key="1">
    <citation type="submission" date="2024-02" db="EMBL/GenBank/DDBJ databases">
        <title>Genome analysis and characterization of Microbaculum marinisediminis sp. nov., isolated from marine sediment.</title>
        <authorList>
            <person name="Du Z.-J."/>
            <person name="Ye Y.-Q."/>
            <person name="Zhang Z.-R."/>
            <person name="Yuan S.-M."/>
            <person name="Zhang X.-Y."/>
        </authorList>
    </citation>
    <scope>NUCLEOTIDE SEQUENCE [LARGE SCALE GENOMIC DNA]</scope>
    <source>
        <strain evidence="3 4">SDUM1044001</strain>
    </source>
</reference>
<dbReference type="Pfam" id="PF21320">
    <property type="entry name" value="WHD_Rv2258c"/>
    <property type="match status" value="1"/>
</dbReference>
<dbReference type="InterPro" id="IPR053173">
    <property type="entry name" value="SAM-binding_MTase"/>
</dbReference>
<dbReference type="GO" id="GO:0008168">
    <property type="term" value="F:methyltransferase activity"/>
    <property type="evidence" value="ECO:0007669"/>
    <property type="project" value="UniProtKB-KW"/>
</dbReference>
<dbReference type="Gene3D" id="1.10.10.10">
    <property type="entry name" value="Winged helix-like DNA-binding domain superfamily/Winged helix DNA-binding domain"/>
    <property type="match status" value="1"/>
</dbReference>
<keyword evidence="3" id="KW-0489">Methyltransferase</keyword>
<comment type="caution">
    <text evidence="3">The sequence shown here is derived from an EMBL/GenBank/DDBJ whole genome shotgun (WGS) entry which is preliminary data.</text>
</comment>
<dbReference type="InterPro" id="IPR029063">
    <property type="entry name" value="SAM-dependent_MTases_sf"/>
</dbReference>
<dbReference type="InterPro" id="IPR036388">
    <property type="entry name" value="WH-like_DNA-bd_sf"/>
</dbReference>
<keyword evidence="3" id="KW-0808">Transferase</keyword>
<dbReference type="SUPFAM" id="SSF46785">
    <property type="entry name" value="Winged helix' DNA-binding domain"/>
    <property type="match status" value="1"/>
</dbReference>
<dbReference type="CDD" id="cd02440">
    <property type="entry name" value="AdoMet_MTases"/>
    <property type="match status" value="1"/>
</dbReference>
<dbReference type="PANTHER" id="PTHR45128:SF2">
    <property type="entry name" value="METHYLTRANSFERASE DOMAIN-CONTAINING PROTEIN"/>
    <property type="match status" value="1"/>
</dbReference>
<dbReference type="RefSeq" id="WP_340328566.1">
    <property type="nucleotide sequence ID" value="NZ_JAZHOF010000002.1"/>
</dbReference>
<dbReference type="EMBL" id="JAZHOF010000002">
    <property type="protein sequence ID" value="MEJ8570870.1"/>
    <property type="molecule type" value="Genomic_DNA"/>
</dbReference>
<feature type="domain" description="Methyltransferase" evidence="1">
    <location>
        <begin position="169"/>
        <end position="286"/>
    </location>
</feature>
<dbReference type="GO" id="GO:0032259">
    <property type="term" value="P:methylation"/>
    <property type="evidence" value="ECO:0007669"/>
    <property type="project" value="UniProtKB-KW"/>
</dbReference>
<name>A0AAW9RPR3_9HYPH</name>
<dbReference type="AlphaFoldDB" id="A0AAW9RPR3"/>
<dbReference type="Pfam" id="PF13847">
    <property type="entry name" value="Methyltransf_31"/>
    <property type="match status" value="1"/>
</dbReference>
<dbReference type="InterPro" id="IPR036390">
    <property type="entry name" value="WH_DNA-bd_sf"/>
</dbReference>
<dbReference type="InterPro" id="IPR025714">
    <property type="entry name" value="Methyltranfer_dom"/>
</dbReference>
<feature type="domain" description="S-adenosylmethionine-dependent methyltransferase Rv2258c-like winged HTH" evidence="2">
    <location>
        <begin position="27"/>
        <end position="92"/>
    </location>
</feature>
<sequence length="351" mass="37011">MDKQRIQAFADKVYDDMAGTMAVGMAYAGVKTGLFGTMAGKGAMTCADVVAASGLEPRYVEEWLNGMAAGGYLDYDADAETWSLPDEHAYLLASQGTDHFMGGLFFMGTSLLAVAPQVAEAFATGGGVKFEHFGPDCVNGLDMLNHGSYAQRFTGYWLQTLPDVVARLESGGRALDFGCGSGRACIALAKAFPEADVVGLDIDAHSVAMARAMAEDAGLADRIAFVAADIASFAPEEKFDLICACDCVHDLADPHGTLAAIRSLLKPDGTLFVAEPKAADRLEDNMTPLGTVFYGFSIFHCMTQSLANGGPGLGTCMGPARTEALLRDAGFGSVEILDIKSQTNLFYAARV</sequence>
<dbReference type="Gene3D" id="3.40.50.150">
    <property type="entry name" value="Vaccinia Virus protein VP39"/>
    <property type="match status" value="1"/>
</dbReference>
<keyword evidence="4" id="KW-1185">Reference proteome</keyword>
<dbReference type="PANTHER" id="PTHR45128">
    <property type="entry name" value="METHYLTRANSFERASE TYPE 11"/>
    <property type="match status" value="1"/>
</dbReference>
<proteinExistence type="predicted"/>
<dbReference type="EC" id="2.1.-.-" evidence="3"/>
<dbReference type="InterPro" id="IPR048711">
    <property type="entry name" value="WHD_Rv2258c"/>
</dbReference>
<organism evidence="3 4">
    <name type="scientific">Microbaculum marinum</name>
    <dbReference type="NCBI Taxonomy" id="1764581"/>
    <lineage>
        <taxon>Bacteria</taxon>
        <taxon>Pseudomonadati</taxon>
        <taxon>Pseudomonadota</taxon>
        <taxon>Alphaproteobacteria</taxon>
        <taxon>Hyphomicrobiales</taxon>
        <taxon>Tepidamorphaceae</taxon>
        <taxon>Microbaculum</taxon>
    </lineage>
</organism>
<gene>
    <name evidence="3" type="ORF">V3328_05270</name>
</gene>
<protein>
    <submittedName>
        <fullName evidence="3">Class I SAM-dependent methyltransferase</fullName>
        <ecNumber evidence="3">2.1.-.-</ecNumber>
    </submittedName>
</protein>
<accession>A0AAW9RPR3</accession>
<dbReference type="SUPFAM" id="SSF53335">
    <property type="entry name" value="S-adenosyl-L-methionine-dependent methyltransferases"/>
    <property type="match status" value="1"/>
</dbReference>